<dbReference type="FunFam" id="1.20.1440.180:FF:000001">
    <property type="entry name" value="Serine/threonine-protein kinase/endoribonuclease IRE1"/>
    <property type="match status" value="1"/>
</dbReference>
<evidence type="ECO:0000256" key="1">
    <source>
        <dbReference type="ARBA" id="ARBA00001946"/>
    </source>
</evidence>
<keyword evidence="4" id="KW-0723">Serine/threonine-protein kinase</keyword>
<comment type="caution">
    <text evidence="22">The sequence shown here is derived from an EMBL/GenBank/DDBJ whole genome shotgun (WGS) entry which is preliminary data.</text>
</comment>
<dbReference type="InterPro" id="IPR011009">
    <property type="entry name" value="Kinase-like_dom_sf"/>
</dbReference>
<keyword evidence="11" id="KW-0378">Hydrolase</keyword>
<feature type="region of interest" description="Disordered" evidence="19">
    <location>
        <begin position="457"/>
        <end position="492"/>
    </location>
</feature>
<evidence type="ECO:0000256" key="18">
    <source>
        <dbReference type="ARBA" id="ARBA00048679"/>
    </source>
</evidence>
<dbReference type="CDD" id="cd09769">
    <property type="entry name" value="Luminal_IRE1"/>
    <property type="match status" value="1"/>
</dbReference>
<dbReference type="SMART" id="SM00564">
    <property type="entry name" value="PQQ"/>
    <property type="match status" value="4"/>
</dbReference>
<feature type="domain" description="Protein kinase" evidence="20">
    <location>
        <begin position="617"/>
        <end position="872"/>
    </location>
</feature>
<dbReference type="GO" id="GO:0010468">
    <property type="term" value="P:regulation of gene expression"/>
    <property type="evidence" value="ECO:0007669"/>
    <property type="project" value="UniProtKB-ARBA"/>
</dbReference>
<dbReference type="GO" id="GO:0051082">
    <property type="term" value="F:unfolded protein binding"/>
    <property type="evidence" value="ECO:0007669"/>
    <property type="project" value="TreeGrafter"/>
</dbReference>
<evidence type="ECO:0000256" key="13">
    <source>
        <dbReference type="ARBA" id="ARBA00022840"/>
    </source>
</evidence>
<evidence type="ECO:0000256" key="5">
    <source>
        <dbReference type="ARBA" id="ARBA00022553"/>
    </source>
</evidence>
<dbReference type="Gene3D" id="1.20.1440.180">
    <property type="entry name" value="KEN domain"/>
    <property type="match status" value="1"/>
</dbReference>
<dbReference type="InterPro" id="IPR010513">
    <property type="entry name" value="KEN_dom"/>
</dbReference>
<dbReference type="PROSITE" id="PS00108">
    <property type="entry name" value="PROTEIN_KINASE_ST"/>
    <property type="match status" value="1"/>
</dbReference>
<dbReference type="InterPro" id="IPR015943">
    <property type="entry name" value="WD40/YVTN_repeat-like_dom_sf"/>
</dbReference>
<accession>A0A553NUN3</accession>
<evidence type="ECO:0000256" key="7">
    <source>
        <dbReference type="ARBA" id="ARBA00022692"/>
    </source>
</evidence>
<dbReference type="PROSITE" id="PS50011">
    <property type="entry name" value="PROTEIN_KINASE_DOM"/>
    <property type="match status" value="1"/>
</dbReference>
<dbReference type="SUPFAM" id="SSF50998">
    <property type="entry name" value="Quinoprotein alcohol dehydrogenase-like"/>
    <property type="match status" value="1"/>
</dbReference>
<keyword evidence="5" id="KW-0597">Phosphoprotein</keyword>
<reference evidence="22 23" key="1">
    <citation type="journal article" date="2018" name="Nat. Ecol. Evol.">
        <title>Genomic signatures of mitonuclear coevolution across populations of Tigriopus californicus.</title>
        <authorList>
            <person name="Barreto F.S."/>
            <person name="Watson E.T."/>
            <person name="Lima T.G."/>
            <person name="Willett C.S."/>
            <person name="Edmands S."/>
            <person name="Li W."/>
            <person name="Burton R.S."/>
        </authorList>
    </citation>
    <scope>NUCLEOTIDE SEQUENCE [LARGE SCALE GENOMIC DNA]</scope>
    <source>
        <strain evidence="22 23">San Diego</strain>
    </source>
</reference>
<feature type="region of interest" description="Disordered" evidence="19">
    <location>
        <begin position="1237"/>
        <end position="1298"/>
    </location>
</feature>
<dbReference type="GO" id="GO:0036498">
    <property type="term" value="P:IRE1-mediated unfolded protein response"/>
    <property type="evidence" value="ECO:0007669"/>
    <property type="project" value="TreeGrafter"/>
</dbReference>
<dbReference type="STRING" id="6832.A0A553NUN3"/>
<comment type="catalytic activity">
    <reaction evidence="18">
        <text>L-seryl-[protein] + ATP = O-phospho-L-seryl-[protein] + ADP + H(+)</text>
        <dbReference type="Rhea" id="RHEA:17989"/>
        <dbReference type="Rhea" id="RHEA-COMP:9863"/>
        <dbReference type="Rhea" id="RHEA-COMP:11604"/>
        <dbReference type="ChEBI" id="CHEBI:15378"/>
        <dbReference type="ChEBI" id="CHEBI:29999"/>
        <dbReference type="ChEBI" id="CHEBI:30616"/>
        <dbReference type="ChEBI" id="CHEBI:83421"/>
        <dbReference type="ChEBI" id="CHEBI:456216"/>
        <dbReference type="EC" id="2.7.11.1"/>
    </reaction>
</comment>
<feature type="compositionally biased region" description="Polar residues" evidence="19">
    <location>
        <begin position="1088"/>
        <end position="1100"/>
    </location>
</feature>
<feature type="compositionally biased region" description="Basic and acidic residues" evidence="19">
    <location>
        <begin position="457"/>
        <end position="470"/>
    </location>
</feature>
<organism evidence="22 23">
    <name type="scientific">Tigriopus californicus</name>
    <name type="common">Marine copepod</name>
    <dbReference type="NCBI Taxonomy" id="6832"/>
    <lineage>
        <taxon>Eukaryota</taxon>
        <taxon>Metazoa</taxon>
        <taxon>Ecdysozoa</taxon>
        <taxon>Arthropoda</taxon>
        <taxon>Crustacea</taxon>
        <taxon>Multicrustacea</taxon>
        <taxon>Hexanauplia</taxon>
        <taxon>Copepoda</taxon>
        <taxon>Harpacticoida</taxon>
        <taxon>Harpacticidae</taxon>
        <taxon>Tigriopus</taxon>
    </lineage>
</organism>
<keyword evidence="10" id="KW-0418">Kinase</keyword>
<evidence type="ECO:0000256" key="4">
    <source>
        <dbReference type="ARBA" id="ARBA00022527"/>
    </source>
</evidence>
<dbReference type="SUPFAM" id="SSF56112">
    <property type="entry name" value="Protein kinase-like (PK-like)"/>
    <property type="match status" value="1"/>
</dbReference>
<keyword evidence="8" id="KW-0732">Signal</keyword>
<dbReference type="GO" id="GO:0006397">
    <property type="term" value="P:mRNA processing"/>
    <property type="evidence" value="ECO:0007669"/>
    <property type="project" value="InterPro"/>
</dbReference>
<feature type="compositionally biased region" description="Basic residues" evidence="19">
    <location>
        <begin position="1288"/>
        <end position="1298"/>
    </location>
</feature>
<dbReference type="CDD" id="cd13982">
    <property type="entry name" value="STKc_IRE1"/>
    <property type="match status" value="1"/>
</dbReference>
<proteinExistence type="predicted"/>
<keyword evidence="13" id="KW-0067">ATP-binding</keyword>
<dbReference type="FunFam" id="3.30.200.20:FF:000077">
    <property type="entry name" value="Putative Serine/threonine-protein kinase/endoribonuclease IRE1"/>
    <property type="match status" value="1"/>
</dbReference>
<evidence type="ECO:0000256" key="3">
    <source>
        <dbReference type="ARBA" id="ARBA00012513"/>
    </source>
</evidence>
<dbReference type="CDD" id="cd10422">
    <property type="entry name" value="RNase_Ire1"/>
    <property type="match status" value="1"/>
</dbReference>
<keyword evidence="16" id="KW-0511">Multifunctional enzyme</keyword>
<dbReference type="GO" id="GO:0080090">
    <property type="term" value="P:regulation of primary metabolic process"/>
    <property type="evidence" value="ECO:0007669"/>
    <property type="project" value="UniProtKB-ARBA"/>
</dbReference>
<comment type="catalytic activity">
    <reaction evidence="17">
        <text>L-threonyl-[protein] + ATP = O-phospho-L-threonyl-[protein] + ADP + H(+)</text>
        <dbReference type="Rhea" id="RHEA:46608"/>
        <dbReference type="Rhea" id="RHEA-COMP:11060"/>
        <dbReference type="Rhea" id="RHEA-COMP:11605"/>
        <dbReference type="ChEBI" id="CHEBI:15378"/>
        <dbReference type="ChEBI" id="CHEBI:30013"/>
        <dbReference type="ChEBI" id="CHEBI:30616"/>
        <dbReference type="ChEBI" id="CHEBI:61977"/>
        <dbReference type="ChEBI" id="CHEBI:456216"/>
        <dbReference type="EC" id="2.7.11.1"/>
    </reaction>
</comment>
<evidence type="ECO:0000256" key="15">
    <source>
        <dbReference type="ARBA" id="ARBA00023136"/>
    </source>
</evidence>
<dbReference type="Gene3D" id="2.130.10.10">
    <property type="entry name" value="YVTN repeat-like/Quinoprotein amine dehydrogenase"/>
    <property type="match status" value="1"/>
</dbReference>
<name>A0A553NUN3_TIGCA</name>
<evidence type="ECO:0000256" key="14">
    <source>
        <dbReference type="ARBA" id="ARBA00022989"/>
    </source>
</evidence>
<dbReference type="PROSITE" id="PS51392">
    <property type="entry name" value="KEN"/>
    <property type="match status" value="1"/>
</dbReference>
<feature type="region of interest" description="Disordered" evidence="19">
    <location>
        <begin position="1088"/>
        <end position="1138"/>
    </location>
</feature>
<dbReference type="SMART" id="SM00580">
    <property type="entry name" value="PUG"/>
    <property type="match status" value="1"/>
</dbReference>
<evidence type="ECO:0000256" key="11">
    <source>
        <dbReference type="ARBA" id="ARBA00022801"/>
    </source>
</evidence>
<dbReference type="Proteomes" id="UP000318571">
    <property type="component" value="Chromosome 1"/>
</dbReference>
<dbReference type="SMART" id="SM00220">
    <property type="entry name" value="S_TKc"/>
    <property type="match status" value="1"/>
</dbReference>
<dbReference type="InterPro" id="IPR008271">
    <property type="entry name" value="Ser/Thr_kinase_AS"/>
</dbReference>
<evidence type="ECO:0000313" key="22">
    <source>
        <dbReference type="EMBL" id="TRY69130.1"/>
    </source>
</evidence>
<keyword evidence="12" id="KW-0256">Endoplasmic reticulum</keyword>
<dbReference type="GO" id="GO:0004674">
    <property type="term" value="F:protein serine/threonine kinase activity"/>
    <property type="evidence" value="ECO:0007669"/>
    <property type="project" value="UniProtKB-KW"/>
</dbReference>
<gene>
    <name evidence="22" type="ORF">TCAL_02515</name>
</gene>
<dbReference type="GO" id="GO:0070059">
    <property type="term" value="P:intrinsic apoptotic signaling pathway in response to endoplasmic reticulum stress"/>
    <property type="evidence" value="ECO:0007669"/>
    <property type="project" value="TreeGrafter"/>
</dbReference>
<keyword evidence="6" id="KW-0808">Transferase</keyword>
<evidence type="ECO:0000256" key="16">
    <source>
        <dbReference type="ARBA" id="ARBA00023268"/>
    </source>
</evidence>
<dbReference type="Pfam" id="PF00069">
    <property type="entry name" value="Pkinase"/>
    <property type="match status" value="1"/>
</dbReference>
<evidence type="ECO:0000256" key="2">
    <source>
        <dbReference type="ARBA" id="ARBA00004115"/>
    </source>
</evidence>
<dbReference type="GO" id="GO:0016787">
    <property type="term" value="F:hydrolase activity"/>
    <property type="evidence" value="ECO:0007669"/>
    <property type="project" value="UniProtKB-KW"/>
</dbReference>
<feature type="domain" description="KEN" evidence="21">
    <location>
        <begin position="875"/>
        <end position="1003"/>
    </location>
</feature>
<keyword evidence="15" id="KW-0472">Membrane</keyword>
<protein>
    <recommendedName>
        <fullName evidence="3">non-specific serine/threonine protein kinase</fullName>
        <ecNumber evidence="3">2.7.11.1</ecNumber>
    </recommendedName>
</protein>
<dbReference type="InterPro" id="IPR038357">
    <property type="entry name" value="KEN_sf"/>
</dbReference>
<dbReference type="InterPro" id="IPR018391">
    <property type="entry name" value="PQQ_b-propeller_rpt"/>
</dbReference>
<dbReference type="PANTHER" id="PTHR13954">
    <property type="entry name" value="IRE1-RELATED"/>
    <property type="match status" value="1"/>
</dbReference>
<evidence type="ECO:0000256" key="19">
    <source>
        <dbReference type="SAM" id="MobiDB-lite"/>
    </source>
</evidence>
<dbReference type="InterPro" id="IPR011047">
    <property type="entry name" value="Quinoprotein_ADH-like_sf"/>
</dbReference>
<dbReference type="EMBL" id="VCGU01000010">
    <property type="protein sequence ID" value="TRY69130.1"/>
    <property type="molecule type" value="Genomic_DNA"/>
</dbReference>
<sequence length="1298" mass="145543">MLSMRRGSAAHPLIHGAVGLTVLVLLVMPPTRGVRPKRSEDDPASLPDIDFDAMYYETALRPSEGTLIASTLDGSLVALNQNSGQVLWQMNDQPVVKSPYDADKPILPAFLPDPKDGSIYMIGGGLKDPLKKLPFTIPELVAASPCKSSDGILYTGKKVDTWFSVDRYTGARQGSISAAHGCVVGNEDQCPNISPANFLIGRTEYNIMMYDSRAQGRKWNITFFDYSSNLAKGDVGLEYDMAHFTDSSQGSLVTLDRRTGLVQWEQQIGSPIVAMFRLEGDGMVNVPFTSVSKETLINLMDQFNAPESNNELIGETKLFPTLYVGEHDHGLFAMQSLVDEQTLTISPNSNGPLLLEGPQNFHMPSEINLDVISDNAGIPFDPLGIPSHNPKPESGESSSVLLFGYYQVPEYSTIKLSPALTQLQLTSTTGARRGERFLSKGPDARLIPPLFPNEVFHTDPPRPVKERDNPFDEGPDGTTTYTAPYPFSPRNQSKQPPAQCLYDSAFIEFGLDQIKALNTTFFLSYDLVKWGRELVPLIRESFYAIENKELKVIAVLLFVAVYCLFKLMQTNNQSIHSSFRMGQSSVGSSSSQHSAYNVTANPVLQSDGSVRVGQIYFDPNQTLGKGCEGTFVYRGKFDSRAVAVKRVLAACFSIADREVDLLRESDEHPNVIRYFCMEQDTQFRYIALELCVATLQDLVDGKYHNPSLDHLTVLRQASQGLLHLHNLDIVHRDIKPQNVLISMPGSKGEIRAMISDFGLCKKLKMGRMSFSRRSGVAGTDGWIAPEIMLGHRSNTCAVDVFSLGCVFYYVLSKGSHPFGESFRRQANILANEFDLSKLNESKIVERSLIEQMILHEQSARPTIRAILRHPLFWSKEKLLNFLQDVSDRVDKEDSDSALLAALERHRLDIVRGNWHDNLDPAIQEDLRKHRSYNGKTVRDLLRAMRNKKHHYNELPPEIKITYGRIPDQYVMYWISRFPRLVIHSWHAMHCIKNEPTFVKYFDKNYDFLQALDVNGQLAQDPAQMTLPKSSADRPLVPGAYLFNQNRQRPGNTFFEPVFRTQPKLRLDDDNDDDGELFQEFENSGRSVVSRWSQIDTTSEPPSLDHHDHHYHHHPHRSPSMVKEDQEEEAEQEAPVSFQGPLDLVVPELKRPAQNGQAKFIHKVPQISSKAREQFLMEQVEKDKELLAENQPTWAEAARNISALDKIKATVPEGKPLDQVDGSVQCEEKEAQQPELCDTHLSPVNGGVKENGGGDDDSCDKDLNADDVIDDMRGGTVWILPPASDTPKKKVKKKKSKKG</sequence>
<dbReference type="InterPro" id="IPR045133">
    <property type="entry name" value="IRE1/2-like"/>
</dbReference>
<dbReference type="PANTHER" id="PTHR13954:SF6">
    <property type="entry name" value="NON-SPECIFIC SERINE_THREONINE PROTEIN KINASE"/>
    <property type="match status" value="1"/>
</dbReference>
<keyword evidence="14" id="KW-1133">Transmembrane helix</keyword>
<evidence type="ECO:0000259" key="21">
    <source>
        <dbReference type="PROSITE" id="PS51392"/>
    </source>
</evidence>
<evidence type="ECO:0000259" key="20">
    <source>
        <dbReference type="PROSITE" id="PS50011"/>
    </source>
</evidence>
<dbReference type="Gene3D" id="1.10.510.10">
    <property type="entry name" value="Transferase(Phosphotransferase) domain 1"/>
    <property type="match status" value="1"/>
</dbReference>
<dbReference type="GO" id="GO:1990604">
    <property type="term" value="C:IRE1-TRAF2-ASK1 complex"/>
    <property type="evidence" value="ECO:0007669"/>
    <property type="project" value="TreeGrafter"/>
</dbReference>
<keyword evidence="23" id="KW-1185">Reference proteome</keyword>
<evidence type="ECO:0000256" key="6">
    <source>
        <dbReference type="ARBA" id="ARBA00022679"/>
    </source>
</evidence>
<keyword evidence="7" id="KW-0812">Transmembrane</keyword>
<comment type="subcellular location">
    <subcellularLocation>
        <location evidence="2">Endoplasmic reticulum membrane</location>
        <topology evidence="2">Single-pass type I membrane protein</topology>
    </subcellularLocation>
</comment>
<evidence type="ECO:0000256" key="8">
    <source>
        <dbReference type="ARBA" id="ARBA00022729"/>
    </source>
</evidence>
<evidence type="ECO:0000256" key="17">
    <source>
        <dbReference type="ARBA" id="ARBA00047899"/>
    </source>
</evidence>
<feature type="compositionally biased region" description="Acidic residues" evidence="19">
    <location>
        <begin position="1252"/>
        <end position="1268"/>
    </location>
</feature>
<comment type="cofactor">
    <cofactor evidence="1">
        <name>Mg(2+)</name>
        <dbReference type="ChEBI" id="CHEBI:18420"/>
    </cofactor>
</comment>
<evidence type="ECO:0000256" key="9">
    <source>
        <dbReference type="ARBA" id="ARBA00022741"/>
    </source>
</evidence>
<dbReference type="Gene3D" id="3.30.200.20">
    <property type="entry name" value="Phosphorylase Kinase, domain 1"/>
    <property type="match status" value="1"/>
</dbReference>
<evidence type="ECO:0000256" key="10">
    <source>
        <dbReference type="ARBA" id="ARBA00022777"/>
    </source>
</evidence>
<evidence type="ECO:0000256" key="12">
    <source>
        <dbReference type="ARBA" id="ARBA00022824"/>
    </source>
</evidence>
<dbReference type="GO" id="GO:0005524">
    <property type="term" value="F:ATP binding"/>
    <property type="evidence" value="ECO:0007669"/>
    <property type="project" value="UniProtKB-KW"/>
</dbReference>
<dbReference type="Pfam" id="PF06479">
    <property type="entry name" value="Ribonuc_2-5A"/>
    <property type="match status" value="1"/>
</dbReference>
<dbReference type="OMA" id="NYWVERF"/>
<dbReference type="GO" id="GO:0004521">
    <property type="term" value="F:RNA endonuclease activity"/>
    <property type="evidence" value="ECO:0007669"/>
    <property type="project" value="InterPro"/>
</dbReference>
<evidence type="ECO:0000313" key="23">
    <source>
        <dbReference type="Proteomes" id="UP000318571"/>
    </source>
</evidence>
<keyword evidence="9" id="KW-0547">Nucleotide-binding</keyword>
<dbReference type="InterPro" id="IPR000719">
    <property type="entry name" value="Prot_kinase_dom"/>
</dbReference>
<dbReference type="EC" id="2.7.11.1" evidence="3"/>